<keyword evidence="2" id="KW-1185">Reference proteome</keyword>
<dbReference type="PANTHER" id="PTHR47018">
    <property type="entry name" value="CXC DOMAIN-CONTAINING PROTEIN-RELATED"/>
    <property type="match status" value="1"/>
</dbReference>
<protein>
    <submittedName>
        <fullName evidence="1">Uncharacterized protein</fullName>
    </submittedName>
</protein>
<reference evidence="1" key="2">
    <citation type="submission" date="2020-11" db="EMBL/GenBank/DDBJ databases">
        <authorList>
            <person name="McCartney M.A."/>
            <person name="Auch B."/>
            <person name="Kono T."/>
            <person name="Mallez S."/>
            <person name="Becker A."/>
            <person name="Gohl D.M."/>
            <person name="Silverstein K.A.T."/>
            <person name="Koren S."/>
            <person name="Bechman K.B."/>
            <person name="Herman A."/>
            <person name="Abrahante J.E."/>
            <person name="Garbe J."/>
        </authorList>
    </citation>
    <scope>NUCLEOTIDE SEQUENCE</scope>
    <source>
        <strain evidence="1">Duluth1</strain>
        <tissue evidence="1">Whole animal</tissue>
    </source>
</reference>
<reference evidence="1" key="1">
    <citation type="journal article" date="2019" name="bioRxiv">
        <title>The Genome of the Zebra Mussel, Dreissena polymorpha: A Resource for Invasive Species Research.</title>
        <authorList>
            <person name="McCartney M.A."/>
            <person name="Auch B."/>
            <person name="Kono T."/>
            <person name="Mallez S."/>
            <person name="Zhang Y."/>
            <person name="Obille A."/>
            <person name="Becker A."/>
            <person name="Abrahante J.E."/>
            <person name="Garbe J."/>
            <person name="Badalamenti J.P."/>
            <person name="Herman A."/>
            <person name="Mangelson H."/>
            <person name="Liachko I."/>
            <person name="Sullivan S."/>
            <person name="Sone E.D."/>
            <person name="Koren S."/>
            <person name="Silverstein K.A.T."/>
            <person name="Beckman K.B."/>
            <person name="Gohl D.M."/>
        </authorList>
    </citation>
    <scope>NUCLEOTIDE SEQUENCE</scope>
    <source>
        <strain evidence="1">Duluth1</strain>
        <tissue evidence="1">Whole animal</tissue>
    </source>
</reference>
<dbReference type="AlphaFoldDB" id="A0A9D4R2I1"/>
<dbReference type="Proteomes" id="UP000828390">
    <property type="component" value="Unassembled WGS sequence"/>
</dbReference>
<name>A0A9D4R2I1_DREPO</name>
<dbReference type="EMBL" id="JAIWYP010000003">
    <property type="protein sequence ID" value="KAH3852554.1"/>
    <property type="molecule type" value="Genomic_DNA"/>
</dbReference>
<sequence>MARVVNEFEISQERIKQEQTKWPDIKHHEQVESKQNSFVKQVQAMTNTLEEMGNPFLEECEDLLVLGTRDIADPKVANTMRNIEQIRKNHYQEYIRDRLDNRTNPLSDPIKQNKLHLFNRQESKVGAKDKQQISLLKQNCSLFSQLYVSCQVRDGNLIEFFRHENQAYPPSLSLFGQLRLGSKSDLLVPLEKIITSQTECPEIEALIIDGAVIVNMLKPRFCKTFEDYAKKLFYLILTTN</sequence>
<proteinExistence type="predicted"/>
<evidence type="ECO:0000313" key="1">
    <source>
        <dbReference type="EMBL" id="KAH3852554.1"/>
    </source>
</evidence>
<accession>A0A9D4R2I1</accession>
<evidence type="ECO:0000313" key="2">
    <source>
        <dbReference type="Proteomes" id="UP000828390"/>
    </source>
</evidence>
<organism evidence="1 2">
    <name type="scientific">Dreissena polymorpha</name>
    <name type="common">Zebra mussel</name>
    <name type="synonym">Mytilus polymorpha</name>
    <dbReference type="NCBI Taxonomy" id="45954"/>
    <lineage>
        <taxon>Eukaryota</taxon>
        <taxon>Metazoa</taxon>
        <taxon>Spiralia</taxon>
        <taxon>Lophotrochozoa</taxon>
        <taxon>Mollusca</taxon>
        <taxon>Bivalvia</taxon>
        <taxon>Autobranchia</taxon>
        <taxon>Heteroconchia</taxon>
        <taxon>Euheterodonta</taxon>
        <taxon>Imparidentia</taxon>
        <taxon>Neoheterodontei</taxon>
        <taxon>Myida</taxon>
        <taxon>Dreissenoidea</taxon>
        <taxon>Dreissenidae</taxon>
        <taxon>Dreissena</taxon>
    </lineage>
</organism>
<comment type="caution">
    <text evidence="1">The sequence shown here is derived from an EMBL/GenBank/DDBJ whole genome shotgun (WGS) entry which is preliminary data.</text>
</comment>
<gene>
    <name evidence="1" type="ORF">DPMN_095065</name>
</gene>